<name>A0A7V0XFH4_UNCW3</name>
<feature type="compositionally biased region" description="Pro residues" evidence="7">
    <location>
        <begin position="474"/>
        <end position="483"/>
    </location>
</feature>
<dbReference type="GO" id="GO:0009279">
    <property type="term" value="C:cell outer membrane"/>
    <property type="evidence" value="ECO:0007669"/>
    <property type="project" value="UniProtKB-SubCell"/>
</dbReference>
<dbReference type="PROSITE" id="PS50005">
    <property type="entry name" value="TPR"/>
    <property type="match status" value="1"/>
</dbReference>
<evidence type="ECO:0000256" key="2">
    <source>
        <dbReference type="ARBA" id="ARBA00022729"/>
    </source>
</evidence>
<evidence type="ECO:0000256" key="3">
    <source>
        <dbReference type="ARBA" id="ARBA00023136"/>
    </source>
</evidence>
<proteinExistence type="predicted"/>
<feature type="compositionally biased region" description="Pro residues" evidence="7">
    <location>
        <begin position="495"/>
        <end position="504"/>
    </location>
</feature>
<dbReference type="EMBL" id="DSBX01000201">
    <property type="protein sequence ID" value="HDQ99696.1"/>
    <property type="molecule type" value="Genomic_DNA"/>
</dbReference>
<evidence type="ECO:0000259" key="8">
    <source>
        <dbReference type="PROSITE" id="PS51123"/>
    </source>
</evidence>
<dbReference type="Pfam" id="PF13174">
    <property type="entry name" value="TPR_6"/>
    <property type="match status" value="1"/>
</dbReference>
<dbReference type="InterPro" id="IPR019734">
    <property type="entry name" value="TPR_rpt"/>
</dbReference>
<dbReference type="AlphaFoldDB" id="A0A7V0XFH4"/>
<dbReference type="SMART" id="SM00028">
    <property type="entry name" value="TPR"/>
    <property type="match status" value="6"/>
</dbReference>
<dbReference type="SUPFAM" id="SSF103088">
    <property type="entry name" value="OmpA-like"/>
    <property type="match status" value="1"/>
</dbReference>
<dbReference type="PROSITE" id="PS51257">
    <property type="entry name" value="PROKAR_LIPOPROTEIN"/>
    <property type="match status" value="1"/>
</dbReference>
<dbReference type="InterPro" id="IPR050330">
    <property type="entry name" value="Bact_OuterMem_StrucFunc"/>
</dbReference>
<feature type="compositionally biased region" description="Pro residues" evidence="7">
    <location>
        <begin position="449"/>
        <end position="465"/>
    </location>
</feature>
<dbReference type="PANTHER" id="PTHR30329:SF21">
    <property type="entry name" value="LIPOPROTEIN YIAD-RELATED"/>
    <property type="match status" value="1"/>
</dbReference>
<dbReference type="CDD" id="cd07185">
    <property type="entry name" value="OmpA_C-like"/>
    <property type="match status" value="1"/>
</dbReference>
<feature type="compositionally biased region" description="Basic and acidic residues" evidence="7">
    <location>
        <begin position="484"/>
        <end position="494"/>
    </location>
</feature>
<dbReference type="InterPro" id="IPR036737">
    <property type="entry name" value="OmpA-like_sf"/>
</dbReference>
<feature type="region of interest" description="Disordered" evidence="7">
    <location>
        <begin position="432"/>
        <end position="536"/>
    </location>
</feature>
<protein>
    <submittedName>
        <fullName evidence="9">Tetratricopeptide repeat protein</fullName>
    </submittedName>
</protein>
<feature type="repeat" description="TPR" evidence="5">
    <location>
        <begin position="74"/>
        <end position="107"/>
    </location>
</feature>
<keyword evidence="2" id="KW-0732">Signal</keyword>
<dbReference type="InterPro" id="IPR006664">
    <property type="entry name" value="OMP_bac"/>
</dbReference>
<dbReference type="Pfam" id="PF13432">
    <property type="entry name" value="TPR_16"/>
    <property type="match status" value="1"/>
</dbReference>
<comment type="caution">
    <text evidence="9">The sequence shown here is derived from an EMBL/GenBank/DDBJ whole genome shotgun (WGS) entry which is preliminary data.</text>
</comment>
<sequence length="641" mass="72043">MPKLIRRSARLLPALLLFAGCAYFNTFYNAQRYYREGVQLSEQRQVGQARSRFEKAVEKSALVLTRWPNSRWADDATFLIGQSYYEMGQYGRAIRHFDQLVLAFPESPLVPRAVYYRGLAMLRNREYGPARVLLDQVRRDYPQLRDGAAFHLASSFHAREDWSRAADSLAVFLEEHPKTRHRLDALRQLAASCARLGRWESCEQSYRRLATLISDPKERASVRFRIADALIAQGRHDEAVPLIREALGRYPDLDDEGHVLLGRALAETGREADALQTWRKVRGSNDFGAEAFFRIGKHHEEHGEFELARAHYDTARSRRGTSEHGIQAIKRLSLLDAIARAESTGVAEPADALFLLAEVHNLNLGEHDEARRLYQQVRDSFPDSDWAPKAMLARAWISRYVEDDSLGAVPELKRLIAEYPRTEYANEAKRWLGLPAPPRPTTVAAASSPPAPPKEPVKTEPPPDPVFVGDTGDEPPPSLPPDPGPDRPPRERPRTPPVSPPGKPARPTEPDPAPGRPEGPQPAPPERPAPPAADTAFGPIRFAFDRADIRDVDTAALGRIATWLREHPARRLRLTGHCDPRGEDDYNLGLGRRRAEAVRAWLERAGIDPVRLETATRGSSETISSGPEGYWRDRRVEFSLL</sequence>
<dbReference type="Pfam" id="PF13525">
    <property type="entry name" value="YfiO"/>
    <property type="match status" value="1"/>
</dbReference>
<keyword evidence="4" id="KW-0998">Cell outer membrane</keyword>
<evidence type="ECO:0000256" key="5">
    <source>
        <dbReference type="PROSITE-ProRule" id="PRU00339"/>
    </source>
</evidence>
<evidence type="ECO:0000256" key="4">
    <source>
        <dbReference type="ARBA" id="ARBA00023237"/>
    </source>
</evidence>
<feature type="compositionally biased region" description="Pro residues" evidence="7">
    <location>
        <begin position="510"/>
        <end position="531"/>
    </location>
</feature>
<dbReference type="PRINTS" id="PR01021">
    <property type="entry name" value="OMPADOMAIN"/>
</dbReference>
<accession>A0A7V0XFH4</accession>
<evidence type="ECO:0000256" key="7">
    <source>
        <dbReference type="SAM" id="MobiDB-lite"/>
    </source>
</evidence>
<gene>
    <name evidence="9" type="ORF">ENN51_05350</name>
</gene>
<dbReference type="InterPro" id="IPR011990">
    <property type="entry name" value="TPR-like_helical_dom_sf"/>
</dbReference>
<evidence type="ECO:0000256" key="1">
    <source>
        <dbReference type="ARBA" id="ARBA00004442"/>
    </source>
</evidence>
<dbReference type="Proteomes" id="UP000885672">
    <property type="component" value="Unassembled WGS sequence"/>
</dbReference>
<dbReference type="InterPro" id="IPR006665">
    <property type="entry name" value="OmpA-like"/>
</dbReference>
<keyword evidence="3 6" id="KW-0472">Membrane</keyword>
<dbReference type="PROSITE" id="PS51123">
    <property type="entry name" value="OMPA_2"/>
    <property type="match status" value="1"/>
</dbReference>
<dbReference type="InterPro" id="IPR039565">
    <property type="entry name" value="BamD-like"/>
</dbReference>
<keyword evidence="5" id="KW-0802">TPR repeat</keyword>
<evidence type="ECO:0000256" key="6">
    <source>
        <dbReference type="PROSITE-ProRule" id="PRU00473"/>
    </source>
</evidence>
<dbReference type="Pfam" id="PF00691">
    <property type="entry name" value="OmpA"/>
    <property type="match status" value="1"/>
</dbReference>
<dbReference type="Gene3D" id="3.30.1330.60">
    <property type="entry name" value="OmpA-like domain"/>
    <property type="match status" value="1"/>
</dbReference>
<dbReference type="SUPFAM" id="SSF48452">
    <property type="entry name" value="TPR-like"/>
    <property type="match status" value="2"/>
</dbReference>
<evidence type="ECO:0000313" key="9">
    <source>
        <dbReference type="EMBL" id="HDQ99696.1"/>
    </source>
</evidence>
<dbReference type="Gene3D" id="1.25.40.10">
    <property type="entry name" value="Tetratricopeptide repeat domain"/>
    <property type="match status" value="3"/>
</dbReference>
<organism evidence="9">
    <name type="scientific">candidate division WOR-3 bacterium</name>
    <dbReference type="NCBI Taxonomy" id="2052148"/>
    <lineage>
        <taxon>Bacteria</taxon>
        <taxon>Bacteria division WOR-3</taxon>
    </lineage>
</organism>
<comment type="subcellular location">
    <subcellularLocation>
        <location evidence="1">Cell outer membrane</location>
    </subcellularLocation>
</comment>
<dbReference type="PANTHER" id="PTHR30329">
    <property type="entry name" value="STATOR ELEMENT OF FLAGELLAR MOTOR COMPLEX"/>
    <property type="match status" value="1"/>
</dbReference>
<reference evidence="9" key="1">
    <citation type="journal article" date="2020" name="mSystems">
        <title>Genome- and Community-Level Interaction Insights into Carbon Utilization and Element Cycling Functions of Hydrothermarchaeota in Hydrothermal Sediment.</title>
        <authorList>
            <person name="Zhou Z."/>
            <person name="Liu Y."/>
            <person name="Xu W."/>
            <person name="Pan J."/>
            <person name="Luo Z.H."/>
            <person name="Li M."/>
        </authorList>
    </citation>
    <scope>NUCLEOTIDE SEQUENCE [LARGE SCALE GENOMIC DNA]</scope>
    <source>
        <strain evidence="9">SpSt-1182</strain>
    </source>
</reference>
<feature type="domain" description="OmpA-like" evidence="8">
    <location>
        <begin position="529"/>
        <end position="641"/>
    </location>
</feature>